<keyword evidence="2" id="KW-0472">Membrane</keyword>
<dbReference type="Proteomes" id="UP000282184">
    <property type="component" value="Unassembled WGS sequence"/>
</dbReference>
<evidence type="ECO:0000256" key="1">
    <source>
        <dbReference type="SAM" id="Coils"/>
    </source>
</evidence>
<feature type="transmembrane region" description="Helical" evidence="2">
    <location>
        <begin position="6"/>
        <end position="22"/>
    </location>
</feature>
<sequence>MNESLAIIGTVLLIYIAIRYLGSNSSNIEHIDTRSKEDKVNSLKAEIDALEKRLNNINNHISLEGGSGYLDDETEDLFSKRRTIEGNLLHLKAKLSEITTAK</sequence>
<feature type="coiled-coil region" evidence="1">
    <location>
        <begin position="33"/>
        <end position="60"/>
    </location>
</feature>
<evidence type="ECO:0000256" key="2">
    <source>
        <dbReference type="SAM" id="Phobius"/>
    </source>
</evidence>
<proteinExistence type="predicted"/>
<organism evidence="3 4">
    <name type="scientific">Hymenobacter gummosus</name>
    <dbReference type="NCBI Taxonomy" id="1776032"/>
    <lineage>
        <taxon>Bacteria</taxon>
        <taxon>Pseudomonadati</taxon>
        <taxon>Bacteroidota</taxon>
        <taxon>Cytophagia</taxon>
        <taxon>Cytophagales</taxon>
        <taxon>Hymenobacteraceae</taxon>
        <taxon>Hymenobacter</taxon>
    </lineage>
</organism>
<reference evidence="3 4" key="1">
    <citation type="submission" date="2018-12" db="EMBL/GenBank/DDBJ databases">
        <title>Hymenobacter gummosus sp. nov., isolated from a spring.</title>
        <authorList>
            <person name="Nie L."/>
        </authorList>
    </citation>
    <scope>NUCLEOTIDE SEQUENCE [LARGE SCALE GENOMIC DNA]</scope>
    <source>
        <strain evidence="3 4">KCTC 52166</strain>
    </source>
</reference>
<dbReference type="RefSeq" id="WP_126692470.1">
    <property type="nucleotide sequence ID" value="NZ_RXOF01000003.1"/>
</dbReference>
<dbReference type="AlphaFoldDB" id="A0A3S0H6V1"/>
<gene>
    <name evidence="3" type="ORF">EJV47_07200</name>
</gene>
<protein>
    <submittedName>
        <fullName evidence="3">Uncharacterized protein</fullName>
    </submittedName>
</protein>
<keyword evidence="1" id="KW-0175">Coiled coil</keyword>
<dbReference type="EMBL" id="RXOF01000003">
    <property type="protein sequence ID" value="RTQ51579.1"/>
    <property type="molecule type" value="Genomic_DNA"/>
</dbReference>
<comment type="caution">
    <text evidence="3">The sequence shown here is derived from an EMBL/GenBank/DDBJ whole genome shotgun (WGS) entry which is preliminary data.</text>
</comment>
<evidence type="ECO:0000313" key="4">
    <source>
        <dbReference type="Proteomes" id="UP000282184"/>
    </source>
</evidence>
<keyword evidence="4" id="KW-1185">Reference proteome</keyword>
<name>A0A3S0H6V1_9BACT</name>
<evidence type="ECO:0000313" key="3">
    <source>
        <dbReference type="EMBL" id="RTQ51579.1"/>
    </source>
</evidence>
<keyword evidence="2" id="KW-1133">Transmembrane helix</keyword>
<keyword evidence="2" id="KW-0812">Transmembrane</keyword>
<accession>A0A3S0H6V1</accession>